<dbReference type="InterPro" id="IPR042242">
    <property type="entry name" value="RecO_C"/>
</dbReference>
<comment type="similarity">
    <text evidence="1 7">Belongs to the RecO family.</text>
</comment>
<evidence type="ECO:0000256" key="6">
    <source>
        <dbReference type="ARBA" id="ARBA00033409"/>
    </source>
</evidence>
<protein>
    <recommendedName>
        <fullName evidence="2 7">DNA repair protein RecO</fullName>
    </recommendedName>
    <alternativeName>
        <fullName evidence="6 7">Recombination protein O</fullName>
    </alternativeName>
</protein>
<dbReference type="Gene3D" id="6.20.220.20">
    <property type="entry name" value="Recombination protein O, zinc-binding domain"/>
    <property type="match status" value="1"/>
</dbReference>
<dbReference type="SUPFAM" id="SSF50249">
    <property type="entry name" value="Nucleic acid-binding proteins"/>
    <property type="match status" value="1"/>
</dbReference>
<keyword evidence="5 7" id="KW-0234">DNA repair</keyword>
<dbReference type="PANTHER" id="PTHR33991:SF1">
    <property type="entry name" value="DNA REPAIR PROTEIN RECO"/>
    <property type="match status" value="1"/>
</dbReference>
<dbReference type="Proteomes" id="UP000628463">
    <property type="component" value="Unassembled WGS sequence"/>
</dbReference>
<dbReference type="InterPro" id="IPR003717">
    <property type="entry name" value="RecO"/>
</dbReference>
<evidence type="ECO:0000313" key="9">
    <source>
        <dbReference type="EMBL" id="MBC5680078.1"/>
    </source>
</evidence>
<dbReference type="InterPro" id="IPR037278">
    <property type="entry name" value="ARFGAP/RecO"/>
</dbReference>
<gene>
    <name evidence="7 9" type="primary">recO</name>
    <name evidence="9" type="ORF">H8S01_03755</name>
</gene>
<dbReference type="Pfam" id="PF02565">
    <property type="entry name" value="RecO_C"/>
    <property type="match status" value="1"/>
</dbReference>
<evidence type="ECO:0000256" key="1">
    <source>
        <dbReference type="ARBA" id="ARBA00007452"/>
    </source>
</evidence>
<evidence type="ECO:0000256" key="4">
    <source>
        <dbReference type="ARBA" id="ARBA00023172"/>
    </source>
</evidence>
<dbReference type="EMBL" id="JACOPD010000002">
    <property type="protein sequence ID" value="MBC5680078.1"/>
    <property type="molecule type" value="Genomic_DNA"/>
</dbReference>
<comment type="caution">
    <text evidence="9">The sequence shown here is derived from an EMBL/GenBank/DDBJ whole genome shotgun (WGS) entry which is preliminary data.</text>
</comment>
<evidence type="ECO:0000313" key="10">
    <source>
        <dbReference type="Proteomes" id="UP000628463"/>
    </source>
</evidence>
<dbReference type="InterPro" id="IPR022572">
    <property type="entry name" value="DNA_rep/recomb_RecO_N"/>
</dbReference>
<evidence type="ECO:0000256" key="3">
    <source>
        <dbReference type="ARBA" id="ARBA00022763"/>
    </source>
</evidence>
<keyword evidence="10" id="KW-1185">Reference proteome</keyword>
<evidence type="ECO:0000256" key="7">
    <source>
        <dbReference type="HAMAP-Rule" id="MF_00201"/>
    </source>
</evidence>
<evidence type="ECO:0000259" key="8">
    <source>
        <dbReference type="Pfam" id="PF11967"/>
    </source>
</evidence>
<dbReference type="InterPro" id="IPR012340">
    <property type="entry name" value="NA-bd_OB-fold"/>
</dbReference>
<dbReference type="NCBIfam" id="TIGR00613">
    <property type="entry name" value="reco"/>
    <property type="match status" value="1"/>
</dbReference>
<evidence type="ECO:0000256" key="5">
    <source>
        <dbReference type="ARBA" id="ARBA00023204"/>
    </source>
</evidence>
<dbReference type="HAMAP" id="MF_00201">
    <property type="entry name" value="RecO"/>
    <property type="match status" value="1"/>
</dbReference>
<sequence>MSDITEVTGIVLSAMPVGEFDRRIVILTKERGKIAAFAKGARRPNSPLTGITRPFVFGTFQVYEGRTSYTIRQANITAYFEEIISDFDAVCYAYYFAELADYYGRENLDASVMINLLYAALKALGRKNLSKPLIRLTYELRIIAINGESPDFFVCQGCGKEKEHLVSFSKSTLGIYCADCADYAHMSVKLEDSTVHALQYITGTPLNRLFSFAVNKNVLMQLMEVITSVRESVIDKKMKSFEMLSIQEELNA</sequence>
<comment type="function">
    <text evidence="7">Involved in DNA repair and RecF pathway recombination.</text>
</comment>
<dbReference type="Gene3D" id="1.20.1440.120">
    <property type="entry name" value="Recombination protein O, C-terminal domain"/>
    <property type="match status" value="1"/>
</dbReference>
<dbReference type="PANTHER" id="PTHR33991">
    <property type="entry name" value="DNA REPAIR PROTEIN RECO"/>
    <property type="match status" value="1"/>
</dbReference>
<feature type="domain" description="DNA replication/recombination mediator RecO N-terminal" evidence="8">
    <location>
        <begin position="1"/>
        <end position="80"/>
    </location>
</feature>
<keyword evidence="4 7" id="KW-0233">DNA recombination</keyword>
<name>A0ABR7FY14_9FIRM</name>
<proteinExistence type="inferred from homology"/>
<organism evidence="9 10">
    <name type="scientific">Lachnospira hominis</name>
    <name type="common">ex Liu et al. 2021</name>
    <dbReference type="NCBI Taxonomy" id="2763051"/>
    <lineage>
        <taxon>Bacteria</taxon>
        <taxon>Bacillati</taxon>
        <taxon>Bacillota</taxon>
        <taxon>Clostridia</taxon>
        <taxon>Lachnospirales</taxon>
        <taxon>Lachnospiraceae</taxon>
        <taxon>Lachnospira</taxon>
    </lineage>
</organism>
<dbReference type="Gene3D" id="2.40.50.140">
    <property type="entry name" value="Nucleic acid-binding proteins"/>
    <property type="match status" value="1"/>
</dbReference>
<keyword evidence="3 7" id="KW-0227">DNA damage</keyword>
<evidence type="ECO:0000256" key="2">
    <source>
        <dbReference type="ARBA" id="ARBA00021310"/>
    </source>
</evidence>
<dbReference type="RefSeq" id="WP_186836224.1">
    <property type="nucleotide sequence ID" value="NZ_JACOPD010000002.1"/>
</dbReference>
<accession>A0ABR7FY14</accession>
<reference evidence="9 10" key="1">
    <citation type="submission" date="2020-08" db="EMBL/GenBank/DDBJ databases">
        <title>Genome public.</title>
        <authorList>
            <person name="Liu C."/>
            <person name="Sun Q."/>
        </authorList>
    </citation>
    <scope>NUCLEOTIDE SEQUENCE [LARGE SCALE GENOMIC DNA]</scope>
    <source>
        <strain evidence="9 10">NSJ-43</strain>
    </source>
</reference>
<dbReference type="Pfam" id="PF11967">
    <property type="entry name" value="RecO_N"/>
    <property type="match status" value="1"/>
</dbReference>
<dbReference type="SUPFAM" id="SSF57863">
    <property type="entry name" value="ArfGap/RecO-like zinc finger"/>
    <property type="match status" value="1"/>
</dbReference>